<feature type="transmembrane region" description="Helical" evidence="1">
    <location>
        <begin position="41"/>
        <end position="62"/>
    </location>
</feature>
<keyword evidence="1" id="KW-1133">Transmembrane helix</keyword>
<evidence type="ECO:0000313" key="2">
    <source>
        <dbReference type="EMBL" id="RYJ53258.1"/>
    </source>
</evidence>
<gene>
    <name evidence="2" type="ORF">DR871_004195</name>
</gene>
<dbReference type="RefSeq" id="WP_113664718.1">
    <property type="nucleotide sequence ID" value="NZ_QNVY02000001.1"/>
</dbReference>
<feature type="transmembrane region" description="Helical" evidence="1">
    <location>
        <begin position="298"/>
        <end position="318"/>
    </location>
</feature>
<name>A0A482TP28_9FLAO</name>
<comment type="caution">
    <text evidence="2">The sequence shown here is derived from an EMBL/GenBank/DDBJ whole genome shotgun (WGS) entry which is preliminary data.</text>
</comment>
<proteinExistence type="predicted"/>
<keyword evidence="1" id="KW-0812">Transmembrane</keyword>
<keyword evidence="1" id="KW-0472">Membrane</keyword>
<dbReference type="OrthoDB" id="1452530at2"/>
<dbReference type="Proteomes" id="UP000253235">
    <property type="component" value="Unassembled WGS sequence"/>
</dbReference>
<sequence>MNTNQPNNQEDQEIDLNHVSKKIGSFFDGIASSIFKGIQFFIRNAILVSVLVLVGFGLGFYLDKTQKSYDNLIIVQPNFGSVDYLYSKVDLIESKIKSRDTVFLKNVVGILRPKRLNKIQIKPIADVYNFIRNTPENFELIKLMADNGDIKKIIEDNVTSKNYSYHTISFVTDRAVVDKEMTEPLLRFLNESDHYKKIQVASLKNIEVKMKQNDTIISQINNVLGSFSTAANASQKSDKLVYYNENTQLNDIIKTKDQLVVEQGIHQINLLGSDKIIKDISTTTNIKKTGLLHGNRKIALPLLFIILYVLVHSFIVFYKKQSLIANESK</sequence>
<dbReference type="AlphaFoldDB" id="A0A482TP28"/>
<dbReference type="EMBL" id="QNVY02000001">
    <property type="protein sequence ID" value="RYJ53258.1"/>
    <property type="molecule type" value="Genomic_DNA"/>
</dbReference>
<protein>
    <submittedName>
        <fullName evidence="2">Uncharacterized protein</fullName>
    </submittedName>
</protein>
<keyword evidence="3" id="KW-1185">Reference proteome</keyword>
<organism evidence="2 3">
    <name type="scientific">Flavobacterium petrolei</name>
    <dbReference type="NCBI Taxonomy" id="2259594"/>
    <lineage>
        <taxon>Bacteria</taxon>
        <taxon>Pseudomonadati</taxon>
        <taxon>Bacteroidota</taxon>
        <taxon>Flavobacteriia</taxon>
        <taxon>Flavobacteriales</taxon>
        <taxon>Flavobacteriaceae</taxon>
        <taxon>Flavobacterium</taxon>
    </lineage>
</organism>
<evidence type="ECO:0000256" key="1">
    <source>
        <dbReference type="SAM" id="Phobius"/>
    </source>
</evidence>
<reference evidence="2 3" key="1">
    <citation type="submission" date="2019-01" db="EMBL/GenBank/DDBJ databases">
        <title>Flavobacterium sp. nov. isolated from arctic soil.</title>
        <authorList>
            <person name="Kim D.-U."/>
        </authorList>
    </citation>
    <scope>NUCLEOTIDE SEQUENCE [LARGE SCALE GENOMIC DNA]</scope>
    <source>
        <strain evidence="2 3">Kopri-42</strain>
    </source>
</reference>
<evidence type="ECO:0000313" key="3">
    <source>
        <dbReference type="Proteomes" id="UP000253235"/>
    </source>
</evidence>
<accession>A0A482TP28</accession>